<dbReference type="Gene3D" id="2.70.150.10">
    <property type="entry name" value="Calcium-transporting ATPase, cytoplasmic transduction domain A"/>
    <property type="match status" value="1"/>
</dbReference>
<feature type="transmembrane region" description="Helical" evidence="18">
    <location>
        <begin position="740"/>
        <end position="759"/>
    </location>
</feature>
<dbReference type="Pfam" id="PF00122">
    <property type="entry name" value="E1-E2_ATPase"/>
    <property type="match status" value="1"/>
</dbReference>
<keyword evidence="12" id="KW-1278">Translocase</keyword>
<dbReference type="SUPFAM" id="SSF55008">
    <property type="entry name" value="HMA, heavy metal-associated domain"/>
    <property type="match status" value="2"/>
</dbReference>
<keyword evidence="4 18" id="KW-1003">Cell membrane</keyword>
<feature type="transmembrane region" description="Helical" evidence="18">
    <location>
        <begin position="435"/>
        <end position="456"/>
    </location>
</feature>
<dbReference type="InterPro" id="IPR017969">
    <property type="entry name" value="Heavy-metal-associated_CS"/>
</dbReference>
<dbReference type="InterPro" id="IPR036412">
    <property type="entry name" value="HAD-like_sf"/>
</dbReference>
<dbReference type="PROSITE" id="PS50846">
    <property type="entry name" value="HMA_2"/>
    <property type="match status" value="2"/>
</dbReference>
<evidence type="ECO:0000256" key="12">
    <source>
        <dbReference type="ARBA" id="ARBA00022967"/>
    </source>
</evidence>
<evidence type="ECO:0000256" key="5">
    <source>
        <dbReference type="ARBA" id="ARBA00022539"/>
    </source>
</evidence>
<keyword evidence="3" id="KW-0813">Transport</keyword>
<evidence type="ECO:0000256" key="13">
    <source>
        <dbReference type="ARBA" id="ARBA00022989"/>
    </source>
</evidence>
<keyword evidence="15 18" id="KW-0472">Membrane</keyword>
<feature type="transmembrane region" description="Helical" evidence="18">
    <location>
        <begin position="403"/>
        <end position="423"/>
    </location>
</feature>
<evidence type="ECO:0000259" key="19">
    <source>
        <dbReference type="PROSITE" id="PS50846"/>
    </source>
</evidence>
<dbReference type="SFLD" id="SFLDG00002">
    <property type="entry name" value="C1.7:_P-type_atpase_like"/>
    <property type="match status" value="1"/>
</dbReference>
<organism evidence="20 21">
    <name type="scientific">Bacillus toyonensis</name>
    <dbReference type="NCBI Taxonomy" id="155322"/>
    <lineage>
        <taxon>Bacteria</taxon>
        <taxon>Bacillati</taxon>
        <taxon>Bacillota</taxon>
        <taxon>Bacilli</taxon>
        <taxon>Bacillales</taxon>
        <taxon>Bacillaceae</taxon>
        <taxon>Bacillus</taxon>
        <taxon>Bacillus cereus group</taxon>
    </lineage>
</organism>
<dbReference type="Pfam" id="PF00702">
    <property type="entry name" value="Hydrolase"/>
    <property type="match status" value="1"/>
</dbReference>
<dbReference type="GO" id="GO:0008551">
    <property type="term" value="F:P-type cadmium transporter activity"/>
    <property type="evidence" value="ECO:0007669"/>
    <property type="project" value="UniProtKB-EC"/>
</dbReference>
<evidence type="ECO:0000256" key="4">
    <source>
        <dbReference type="ARBA" id="ARBA00022475"/>
    </source>
</evidence>
<evidence type="ECO:0000313" key="20">
    <source>
        <dbReference type="EMBL" id="PHD70164.1"/>
    </source>
</evidence>
<dbReference type="SFLD" id="SFLDF00027">
    <property type="entry name" value="p-type_atpase"/>
    <property type="match status" value="1"/>
</dbReference>
<dbReference type="CDD" id="cd07548">
    <property type="entry name" value="P-type_ATPase-Cd_Zn_Co_like"/>
    <property type="match status" value="1"/>
</dbReference>
<dbReference type="Gene3D" id="3.30.70.100">
    <property type="match status" value="2"/>
</dbReference>
<dbReference type="CDD" id="cd00371">
    <property type="entry name" value="HMA"/>
    <property type="match status" value="2"/>
</dbReference>
<dbReference type="PANTHER" id="PTHR48085">
    <property type="entry name" value="CADMIUM/ZINC-TRANSPORTING ATPASE HMA2-RELATED"/>
    <property type="match status" value="1"/>
</dbReference>
<evidence type="ECO:0000256" key="6">
    <source>
        <dbReference type="ARBA" id="ARBA00022553"/>
    </source>
</evidence>
<dbReference type="InterPro" id="IPR018303">
    <property type="entry name" value="ATPase_P-typ_P_site"/>
</dbReference>
<evidence type="ECO:0000256" key="14">
    <source>
        <dbReference type="ARBA" id="ARBA00023065"/>
    </source>
</evidence>
<dbReference type="FunFam" id="2.70.150.10:FF:000090">
    <property type="entry name" value="Cadmium-translocating P-type ATPase"/>
    <property type="match status" value="1"/>
</dbReference>
<feature type="transmembrane region" description="Helical" evidence="18">
    <location>
        <begin position="178"/>
        <end position="195"/>
    </location>
</feature>
<dbReference type="GO" id="GO:0005524">
    <property type="term" value="F:ATP binding"/>
    <property type="evidence" value="ECO:0007669"/>
    <property type="project" value="UniProtKB-UniRule"/>
</dbReference>
<keyword evidence="11" id="KW-0460">Magnesium</keyword>
<evidence type="ECO:0000256" key="15">
    <source>
        <dbReference type="ARBA" id="ARBA00023136"/>
    </source>
</evidence>
<dbReference type="InterPro" id="IPR008250">
    <property type="entry name" value="ATPase_P-typ_transduc_dom_A_sf"/>
</dbReference>
<evidence type="ECO:0000256" key="18">
    <source>
        <dbReference type="RuleBase" id="RU362081"/>
    </source>
</evidence>
<name>A0A2B5Y484_9BACI</name>
<dbReference type="InterPro" id="IPR044492">
    <property type="entry name" value="P_typ_ATPase_HD_dom"/>
</dbReference>
<comment type="subcellular location">
    <subcellularLocation>
        <location evidence="1">Cell membrane</location>
        <topology evidence="1">Multi-pass membrane protein</topology>
    </subcellularLocation>
</comment>
<evidence type="ECO:0000256" key="11">
    <source>
        <dbReference type="ARBA" id="ARBA00022842"/>
    </source>
</evidence>
<dbReference type="Pfam" id="PF00403">
    <property type="entry name" value="HMA"/>
    <property type="match status" value="2"/>
</dbReference>
<evidence type="ECO:0000313" key="21">
    <source>
        <dbReference type="Proteomes" id="UP000225997"/>
    </source>
</evidence>
<evidence type="ECO:0000256" key="8">
    <source>
        <dbReference type="ARBA" id="ARBA00022723"/>
    </source>
</evidence>
<dbReference type="Gene3D" id="3.40.1110.10">
    <property type="entry name" value="Calcium-transporting ATPase, cytoplasmic domain N"/>
    <property type="match status" value="1"/>
</dbReference>
<evidence type="ECO:0000256" key="3">
    <source>
        <dbReference type="ARBA" id="ARBA00022448"/>
    </source>
</evidence>
<comment type="catalytic activity">
    <reaction evidence="17">
        <text>Cd(2+)(in) + ATP + H2O = Cd(2+)(out) + ADP + phosphate + H(+)</text>
        <dbReference type="Rhea" id="RHEA:12132"/>
        <dbReference type="ChEBI" id="CHEBI:15377"/>
        <dbReference type="ChEBI" id="CHEBI:15378"/>
        <dbReference type="ChEBI" id="CHEBI:30616"/>
        <dbReference type="ChEBI" id="CHEBI:43474"/>
        <dbReference type="ChEBI" id="CHEBI:48775"/>
        <dbReference type="ChEBI" id="CHEBI:456216"/>
        <dbReference type="EC" id="7.2.2.21"/>
    </reaction>
</comment>
<comment type="caution">
    <text evidence="20">The sequence shown here is derived from an EMBL/GenBank/DDBJ whole genome shotgun (WGS) entry which is preliminary data.</text>
</comment>
<evidence type="ECO:0000256" key="16">
    <source>
        <dbReference type="ARBA" id="ARBA00039103"/>
    </source>
</evidence>
<keyword evidence="10 18" id="KW-0067">ATP-binding</keyword>
<sequence length="788" mass="85286">MAEALVKKKLMLEGLDCANCAMKIEKGVGNIEGVNSCSVNFATKTMVLETAQNKENEVVTEAKQLVTKLEPHIKVQEEQKNKAAKEVFILEGLDCANCAMKIENKVKEMPTVSEATVDFVSKKLRVEVANKRELESTVEDIKNVVQKLEPDVKVVREEKSGHDHGHSHDHGEANVKKMIGRLVVGGILTGIAALADLPQMITIPLFVLTYLLIGGDIVWRAVRNIARGQVFDENFLMAIATVGAFAIQQYSEAVAVMLFYQVGELFQSIAVNRSRKSITSLMDIRPDYANVKVGNETKQVSPEDVQIGDYIIVKPGEKVPLDGKVVEGTSMMDTSALTGESVPREVEVGNDVLSGFVNQNGVLTIEVTKEFGESTVSKILDLVQNASSKKAPTENFITKFARYYTPVVVITAAIMAFIPPLILEGATFSEWIYRALVFLVISCPCALVVSIPLGFFGGIGGASKSGILVKGSNYLAALNDVKYIVFDKTGTLTKGVFKVTKMEPSEGTTSEELLEYAAFAEVYSNHPIAQSIRNAYGKSIDENAIEDYSEISGHGTVVKVQGKEIFAGNAKLMRKENITFKQPNTVGTLVHVAVDGKYAGYIVISDEVKEDSKQAIQKLKELGIKKTVMLTGDAKAVGEAVGKELGLDEVHAELLPQQKVEEIEKIDAAKRGKEKVAFVGDGINDTPVLARADVGIAMGGLGSDAAIEAADIVIMTDEPSKIATAVKIAKRTRSIVWQNIIFALGVKGLVLLLGAFGIATMWEAVFSDVGVTLIAVLNAMRVLRVKDL</sequence>
<dbReference type="GO" id="GO:0046872">
    <property type="term" value="F:metal ion binding"/>
    <property type="evidence" value="ECO:0007669"/>
    <property type="project" value="UniProtKB-KW"/>
</dbReference>
<keyword evidence="6" id="KW-0597">Phosphoprotein</keyword>
<dbReference type="InterPro" id="IPR023298">
    <property type="entry name" value="ATPase_P-typ_TM_dom_sf"/>
</dbReference>
<dbReference type="GO" id="GO:0016887">
    <property type="term" value="F:ATP hydrolysis activity"/>
    <property type="evidence" value="ECO:0007669"/>
    <property type="project" value="InterPro"/>
</dbReference>
<dbReference type="NCBIfam" id="TIGR01494">
    <property type="entry name" value="ATPase_P-type"/>
    <property type="match status" value="1"/>
</dbReference>
<evidence type="ECO:0000256" key="7">
    <source>
        <dbReference type="ARBA" id="ARBA00022692"/>
    </source>
</evidence>
<protein>
    <recommendedName>
        <fullName evidence="16">Cd(2+)-exporting ATPase</fullName>
        <ecNumber evidence="16">7.2.2.21</ecNumber>
    </recommendedName>
</protein>
<accession>A0A2B5Y484</accession>
<dbReference type="GO" id="GO:0005886">
    <property type="term" value="C:plasma membrane"/>
    <property type="evidence" value="ECO:0007669"/>
    <property type="project" value="UniProtKB-SubCell"/>
</dbReference>
<evidence type="ECO:0000256" key="1">
    <source>
        <dbReference type="ARBA" id="ARBA00004651"/>
    </source>
</evidence>
<proteinExistence type="inferred from homology"/>
<dbReference type="EMBL" id="NUSQ01000054">
    <property type="protein sequence ID" value="PHD70164.1"/>
    <property type="molecule type" value="Genomic_DNA"/>
</dbReference>
<dbReference type="RefSeq" id="WP_100061631.1">
    <property type="nucleotide sequence ID" value="NZ_NUSQ01000054.1"/>
</dbReference>
<dbReference type="PROSITE" id="PS00154">
    <property type="entry name" value="ATPASE_E1_E2"/>
    <property type="match status" value="1"/>
</dbReference>
<comment type="similarity">
    <text evidence="2 18">Belongs to the cation transport ATPase (P-type) (TC 3.A.3) family. Type IB subfamily.</text>
</comment>
<dbReference type="InterPro" id="IPR023299">
    <property type="entry name" value="ATPase_P-typ_cyto_dom_N"/>
</dbReference>
<dbReference type="PRINTS" id="PR00119">
    <property type="entry name" value="CATATPASE"/>
</dbReference>
<keyword evidence="8 18" id="KW-0479">Metal-binding</keyword>
<evidence type="ECO:0000256" key="2">
    <source>
        <dbReference type="ARBA" id="ARBA00006024"/>
    </source>
</evidence>
<dbReference type="InterPro" id="IPR023214">
    <property type="entry name" value="HAD_sf"/>
</dbReference>
<dbReference type="SUPFAM" id="SSF81653">
    <property type="entry name" value="Calcium ATPase, transduction domain A"/>
    <property type="match status" value="1"/>
</dbReference>
<dbReference type="InterPro" id="IPR036163">
    <property type="entry name" value="HMA_dom_sf"/>
</dbReference>
<dbReference type="EC" id="7.2.2.21" evidence="16"/>
<keyword evidence="7 18" id="KW-0812">Transmembrane</keyword>
<dbReference type="PROSITE" id="PS01047">
    <property type="entry name" value="HMA_1"/>
    <property type="match status" value="2"/>
</dbReference>
<dbReference type="Proteomes" id="UP000225997">
    <property type="component" value="Unassembled WGS sequence"/>
</dbReference>
<dbReference type="SFLD" id="SFLDS00003">
    <property type="entry name" value="Haloacid_Dehalogenase"/>
    <property type="match status" value="1"/>
</dbReference>
<evidence type="ECO:0000256" key="17">
    <source>
        <dbReference type="ARBA" id="ARBA00049338"/>
    </source>
</evidence>
<feature type="transmembrane region" description="Helical" evidence="18">
    <location>
        <begin position="201"/>
        <end position="219"/>
    </location>
</feature>
<feature type="domain" description="HMA" evidence="19">
    <location>
        <begin position="6"/>
        <end position="74"/>
    </location>
</feature>
<evidence type="ECO:0000256" key="9">
    <source>
        <dbReference type="ARBA" id="ARBA00022741"/>
    </source>
</evidence>
<keyword evidence="14" id="KW-0406">Ion transport</keyword>
<dbReference type="InterPro" id="IPR059000">
    <property type="entry name" value="ATPase_P-type_domA"/>
</dbReference>
<dbReference type="AlphaFoldDB" id="A0A2B5Y484"/>
<dbReference type="FunFam" id="3.40.1110.10:FF:000066">
    <property type="entry name" value="Cadmium-translocating P-type ATPase"/>
    <property type="match status" value="1"/>
</dbReference>
<dbReference type="InterPro" id="IPR027256">
    <property type="entry name" value="P-typ_ATPase_IB"/>
</dbReference>
<feature type="domain" description="HMA" evidence="19">
    <location>
        <begin position="84"/>
        <end position="153"/>
    </location>
</feature>
<keyword evidence="13 18" id="KW-1133">Transmembrane helix</keyword>
<reference evidence="20 21" key="1">
    <citation type="submission" date="2017-09" db="EMBL/GenBank/DDBJ databases">
        <title>Large-scale bioinformatics analysis of Bacillus genomes uncovers conserved roles of natural products in bacterial physiology.</title>
        <authorList>
            <consortium name="Agbiome Team Llc"/>
            <person name="Bleich R.M."/>
            <person name="Grubbs K.J."/>
            <person name="Santa Maria K.C."/>
            <person name="Allen S.E."/>
            <person name="Farag S."/>
            <person name="Shank E.A."/>
            <person name="Bowers A."/>
        </authorList>
    </citation>
    <scope>NUCLEOTIDE SEQUENCE [LARGE SCALE GENOMIC DNA]</scope>
    <source>
        <strain evidence="20 21">AFS044250</strain>
    </source>
</reference>
<dbReference type="NCBIfam" id="TIGR01525">
    <property type="entry name" value="ATPase-IB_hvy"/>
    <property type="match status" value="1"/>
</dbReference>
<dbReference type="InterPro" id="IPR006121">
    <property type="entry name" value="HMA_dom"/>
</dbReference>
<dbReference type="SUPFAM" id="SSF81665">
    <property type="entry name" value="Calcium ATPase, transmembrane domain M"/>
    <property type="match status" value="1"/>
</dbReference>
<dbReference type="PANTHER" id="PTHR48085:SF5">
    <property type="entry name" value="CADMIUM_ZINC-TRANSPORTING ATPASE HMA4-RELATED"/>
    <property type="match status" value="1"/>
</dbReference>
<dbReference type="InterPro" id="IPR001757">
    <property type="entry name" value="P_typ_ATPase"/>
</dbReference>
<dbReference type="Gene3D" id="3.40.50.1000">
    <property type="entry name" value="HAD superfamily/HAD-like"/>
    <property type="match status" value="1"/>
</dbReference>
<keyword evidence="9 18" id="KW-0547">Nucleotide-binding</keyword>
<gene>
    <name evidence="20" type="primary">cadA</name>
    <name evidence="20" type="ORF">COF40_13035</name>
</gene>
<keyword evidence="5" id="KW-0104">Cadmium</keyword>
<evidence type="ECO:0000256" key="10">
    <source>
        <dbReference type="ARBA" id="ARBA00022840"/>
    </source>
</evidence>
<dbReference type="InterPro" id="IPR051014">
    <property type="entry name" value="Cation_Transport_ATPase_IB"/>
</dbReference>
<dbReference type="SUPFAM" id="SSF56784">
    <property type="entry name" value="HAD-like"/>
    <property type="match status" value="1"/>
</dbReference>
<dbReference type="PRINTS" id="PR00941">
    <property type="entry name" value="CDATPASE"/>
</dbReference>
<dbReference type="NCBIfam" id="TIGR01512">
    <property type="entry name" value="ATPase-IB2_Cd"/>
    <property type="match status" value="1"/>
</dbReference>